<name>A0A8J7K6F6_9GAMM</name>
<evidence type="ECO:0000313" key="3">
    <source>
        <dbReference type="EMBL" id="MBE9398390.1"/>
    </source>
</evidence>
<protein>
    <submittedName>
        <fullName evidence="3">Uncharacterized protein</fullName>
    </submittedName>
</protein>
<dbReference type="RefSeq" id="WP_193954025.1">
    <property type="nucleotide sequence ID" value="NZ_JADEYS010000014.1"/>
</dbReference>
<dbReference type="AlphaFoldDB" id="A0A8J7K6F6"/>
<sequence>MAAKKIIVLTLVVPIVLGVLGVGGYYGYNALMKQEANNNKDLEKFGLAVLPQSTTAPSVADEKERQAIYQQSTGVLGTTQEVATFADEKLSPTQKVIRGLMSDKEVLLEEKKKLNEDIDTLKARIAELEEYKRLNQHFAPDKISEELAKVKARLKKHLLNSTSAARFNNRQIEIISGASAVEYDKFIRRNRMILSDFQREELVSIYLPEFAFCLGDGVDIAANSASEERKLVRFFEERDITLLTTALKRDLDTVLTPCQEALHEQLAKYTPGTP</sequence>
<gene>
    <name evidence="3" type="ORF">IOQ59_14105</name>
</gene>
<keyword evidence="4" id="KW-1185">Reference proteome</keyword>
<keyword evidence="2" id="KW-1133">Transmembrane helix</keyword>
<keyword evidence="2" id="KW-0812">Transmembrane</keyword>
<dbReference type="EMBL" id="JADEYS010000014">
    <property type="protein sequence ID" value="MBE9398390.1"/>
    <property type="molecule type" value="Genomic_DNA"/>
</dbReference>
<evidence type="ECO:0000313" key="4">
    <source>
        <dbReference type="Proteomes" id="UP000640333"/>
    </source>
</evidence>
<keyword evidence="1" id="KW-0175">Coiled coil</keyword>
<proteinExistence type="predicted"/>
<evidence type="ECO:0000256" key="2">
    <source>
        <dbReference type="SAM" id="Phobius"/>
    </source>
</evidence>
<comment type="caution">
    <text evidence="3">The sequence shown here is derived from an EMBL/GenBank/DDBJ whole genome shotgun (WGS) entry which is preliminary data.</text>
</comment>
<feature type="transmembrane region" description="Helical" evidence="2">
    <location>
        <begin position="6"/>
        <end position="28"/>
    </location>
</feature>
<feature type="coiled-coil region" evidence="1">
    <location>
        <begin position="97"/>
        <end position="131"/>
    </location>
</feature>
<organism evidence="3 4">
    <name type="scientific">Pontibacterium sinense</name>
    <dbReference type="NCBI Taxonomy" id="2781979"/>
    <lineage>
        <taxon>Bacteria</taxon>
        <taxon>Pseudomonadati</taxon>
        <taxon>Pseudomonadota</taxon>
        <taxon>Gammaproteobacteria</taxon>
        <taxon>Oceanospirillales</taxon>
        <taxon>Oceanospirillaceae</taxon>
        <taxon>Pontibacterium</taxon>
    </lineage>
</organism>
<accession>A0A8J7K6F6</accession>
<reference evidence="3" key="1">
    <citation type="submission" date="2020-10" db="EMBL/GenBank/DDBJ databases">
        <title>Bacterium isolated from coastal waters sediment.</title>
        <authorList>
            <person name="Chen R.-J."/>
            <person name="Lu D.-C."/>
            <person name="Zhu K.-L."/>
            <person name="Du Z.-J."/>
        </authorList>
    </citation>
    <scope>NUCLEOTIDE SEQUENCE</scope>
    <source>
        <strain evidence="3">N1Y112</strain>
    </source>
</reference>
<evidence type="ECO:0000256" key="1">
    <source>
        <dbReference type="SAM" id="Coils"/>
    </source>
</evidence>
<dbReference type="Proteomes" id="UP000640333">
    <property type="component" value="Unassembled WGS sequence"/>
</dbReference>
<keyword evidence="2" id="KW-0472">Membrane</keyword>